<sequence>MTKQKQGVPQLFDLVDAAYNAHEVKDATFEAQLLTGAKLIQADKEPEAVRVLYDALAALTSEQRLQTKSLTPLLATVQMQLARNRQTIGTGLGLAYIGSLF</sequence>
<dbReference type="STRING" id="1302272.FC96_GL001529"/>
<reference evidence="1 2" key="1">
    <citation type="journal article" date="2015" name="Genome Announc.">
        <title>Expanding the biotechnology potential of lactobacilli through comparative genomics of 213 strains and associated genera.</title>
        <authorList>
            <person name="Sun Z."/>
            <person name="Harris H.M."/>
            <person name="McCann A."/>
            <person name="Guo C."/>
            <person name="Argimon S."/>
            <person name="Zhang W."/>
            <person name="Yang X."/>
            <person name="Jeffery I.B."/>
            <person name="Cooney J.C."/>
            <person name="Kagawa T.F."/>
            <person name="Liu W."/>
            <person name="Song Y."/>
            <person name="Salvetti E."/>
            <person name="Wrobel A."/>
            <person name="Rasinkangas P."/>
            <person name="Parkhill J."/>
            <person name="Rea M.C."/>
            <person name="O'Sullivan O."/>
            <person name="Ritari J."/>
            <person name="Douillard F.P."/>
            <person name="Paul Ross R."/>
            <person name="Yang R."/>
            <person name="Briner A.E."/>
            <person name="Felis G.E."/>
            <person name="de Vos W.M."/>
            <person name="Barrangou R."/>
            <person name="Klaenhammer T.R."/>
            <person name="Caufield P.W."/>
            <person name="Cui Y."/>
            <person name="Zhang H."/>
            <person name="O'Toole P.W."/>
        </authorList>
    </citation>
    <scope>NUCLEOTIDE SEQUENCE [LARGE SCALE GENOMIC DNA]</scope>
    <source>
        <strain evidence="1 2">JCM 15530</strain>
    </source>
</reference>
<dbReference type="Proteomes" id="UP000050911">
    <property type="component" value="Unassembled WGS sequence"/>
</dbReference>
<name>A0A0R1HYB2_9LACO</name>
<evidence type="ECO:0000313" key="1">
    <source>
        <dbReference type="EMBL" id="KRK48426.1"/>
    </source>
</evidence>
<keyword evidence="2" id="KW-1185">Reference proteome</keyword>
<evidence type="ECO:0000313" key="2">
    <source>
        <dbReference type="Proteomes" id="UP000050911"/>
    </source>
</evidence>
<evidence type="ECO:0008006" key="3">
    <source>
        <dbReference type="Google" id="ProtNLM"/>
    </source>
</evidence>
<comment type="caution">
    <text evidence="1">The sequence shown here is derived from an EMBL/GenBank/DDBJ whole genome shotgun (WGS) entry which is preliminary data.</text>
</comment>
<dbReference type="RefSeq" id="WP_054660198.1">
    <property type="nucleotide sequence ID" value="NZ_AZCX01000003.1"/>
</dbReference>
<proteinExistence type="predicted"/>
<dbReference type="EMBL" id="AZCX01000003">
    <property type="protein sequence ID" value="KRK48426.1"/>
    <property type="molecule type" value="Genomic_DNA"/>
</dbReference>
<dbReference type="AlphaFoldDB" id="A0A0R1HYB2"/>
<organism evidence="1 2">
    <name type="scientific">Secundilactobacillus kimchicus JCM 15530</name>
    <dbReference type="NCBI Taxonomy" id="1302272"/>
    <lineage>
        <taxon>Bacteria</taxon>
        <taxon>Bacillati</taxon>
        <taxon>Bacillota</taxon>
        <taxon>Bacilli</taxon>
        <taxon>Lactobacillales</taxon>
        <taxon>Lactobacillaceae</taxon>
        <taxon>Secundilactobacillus</taxon>
    </lineage>
</organism>
<gene>
    <name evidence="1" type="ORF">FC96_GL001529</name>
</gene>
<dbReference type="PATRIC" id="fig|1302272.5.peg.1547"/>
<protein>
    <recommendedName>
        <fullName evidence="3">Bacteriocin immunity protein</fullName>
    </recommendedName>
</protein>
<accession>A0A0R1HYB2</accession>